<evidence type="ECO:0000256" key="1">
    <source>
        <dbReference type="ARBA" id="ARBA00004127"/>
    </source>
</evidence>
<proteinExistence type="inferred from homology"/>
<dbReference type="InterPro" id="IPR037185">
    <property type="entry name" value="EmrE-like"/>
</dbReference>
<dbReference type="EMBL" id="JAATHJ010000042">
    <property type="protein sequence ID" value="NJP39220.1"/>
    <property type="molecule type" value="Genomic_DNA"/>
</dbReference>
<evidence type="ECO:0000256" key="2">
    <source>
        <dbReference type="ARBA" id="ARBA00007362"/>
    </source>
</evidence>
<keyword evidence="4 6" id="KW-1133">Transmembrane helix</keyword>
<name>A0A969TW99_9BACI</name>
<dbReference type="InterPro" id="IPR000620">
    <property type="entry name" value="EamA_dom"/>
</dbReference>
<evidence type="ECO:0000313" key="9">
    <source>
        <dbReference type="Proteomes" id="UP000752012"/>
    </source>
</evidence>
<feature type="transmembrane region" description="Helical" evidence="6">
    <location>
        <begin position="37"/>
        <end position="56"/>
    </location>
</feature>
<keyword evidence="3 6" id="KW-0812">Transmembrane</keyword>
<evidence type="ECO:0000256" key="6">
    <source>
        <dbReference type="SAM" id="Phobius"/>
    </source>
</evidence>
<feature type="domain" description="EamA" evidence="7">
    <location>
        <begin position="7"/>
        <end position="137"/>
    </location>
</feature>
<feature type="transmembrane region" description="Helical" evidence="6">
    <location>
        <begin position="144"/>
        <end position="165"/>
    </location>
</feature>
<comment type="subcellular location">
    <subcellularLocation>
        <location evidence="1">Endomembrane system</location>
        <topology evidence="1">Multi-pass membrane protein</topology>
    </subcellularLocation>
</comment>
<feature type="transmembrane region" description="Helical" evidence="6">
    <location>
        <begin position="88"/>
        <end position="108"/>
    </location>
</feature>
<evidence type="ECO:0000256" key="5">
    <source>
        <dbReference type="ARBA" id="ARBA00023136"/>
    </source>
</evidence>
<accession>A0A969TW99</accession>
<evidence type="ECO:0000259" key="7">
    <source>
        <dbReference type="Pfam" id="PF00892"/>
    </source>
</evidence>
<dbReference type="SUPFAM" id="SSF103481">
    <property type="entry name" value="Multidrug resistance efflux transporter EmrE"/>
    <property type="match status" value="2"/>
</dbReference>
<feature type="transmembrane region" description="Helical" evidence="6">
    <location>
        <begin position="239"/>
        <end position="258"/>
    </location>
</feature>
<feature type="domain" description="EamA" evidence="7">
    <location>
        <begin position="148"/>
        <end position="281"/>
    </location>
</feature>
<dbReference type="RefSeq" id="WP_168009437.1">
    <property type="nucleotide sequence ID" value="NZ_JAATHJ010000042.1"/>
</dbReference>
<feature type="transmembrane region" description="Helical" evidence="6">
    <location>
        <begin position="177"/>
        <end position="196"/>
    </location>
</feature>
<reference evidence="8 9" key="1">
    <citation type="submission" date="2020-03" db="EMBL/GenBank/DDBJ databases">
        <title>Assessment of the enzymatic potential of alkaline-tolerant lipase obtained from Bacillus luteus H11 (technogenic soil) for the bioremediation of saline soils contaminated with petroleum substances.</title>
        <authorList>
            <person name="Kalwasinska A."/>
        </authorList>
    </citation>
    <scope>NUCLEOTIDE SEQUENCE [LARGE SCALE GENOMIC DNA]</scope>
    <source>
        <strain evidence="8 9">H11</strain>
    </source>
</reference>
<sequence>MFVKLAPFLILSAALLWGTTGTAQFLGPDNTSPLSIGAVRLLIGGLFLITIAVAAGRFRLSGWHMPSVLTAAVAMACYQPFFFSAVSLTGIAVGSVIAIGSAPIFAGFMEWQWRKRRPTAVWWISTILSAGGCTLLMINQSAITVHPAGIFTALGAGCSFALYTIASERLVHEQPPLASAAVVFSLSGLMLAPLLIFTDTSWILSAAGSLTALHLGIAATGIAYALFVTGLLHTTSSNAVTLSLAEPVTAALLGIFFIGEQLQALSWAGLFLVTVGLAVLVLRPYYPAILRKLRRHQASAPVFLGRHR</sequence>
<keyword evidence="9" id="KW-1185">Reference proteome</keyword>
<organism evidence="8 9">
    <name type="scientific">Alkalicoccus luteus</name>
    <dbReference type="NCBI Taxonomy" id="1237094"/>
    <lineage>
        <taxon>Bacteria</taxon>
        <taxon>Bacillati</taxon>
        <taxon>Bacillota</taxon>
        <taxon>Bacilli</taxon>
        <taxon>Bacillales</taxon>
        <taxon>Bacillaceae</taxon>
        <taxon>Alkalicoccus</taxon>
    </lineage>
</organism>
<comment type="similarity">
    <text evidence="2">Belongs to the EamA transporter family.</text>
</comment>
<dbReference type="PANTHER" id="PTHR32322">
    <property type="entry name" value="INNER MEMBRANE TRANSPORTER"/>
    <property type="match status" value="1"/>
</dbReference>
<dbReference type="AlphaFoldDB" id="A0A969TW99"/>
<feature type="transmembrane region" description="Helical" evidence="6">
    <location>
        <begin position="120"/>
        <end position="138"/>
    </location>
</feature>
<dbReference type="InterPro" id="IPR050638">
    <property type="entry name" value="AA-Vitamin_Transporters"/>
</dbReference>
<dbReference type="GO" id="GO:0016020">
    <property type="term" value="C:membrane"/>
    <property type="evidence" value="ECO:0007669"/>
    <property type="project" value="UniProtKB-SubCell"/>
</dbReference>
<evidence type="ECO:0000313" key="8">
    <source>
        <dbReference type="EMBL" id="NJP39220.1"/>
    </source>
</evidence>
<evidence type="ECO:0000256" key="3">
    <source>
        <dbReference type="ARBA" id="ARBA00022692"/>
    </source>
</evidence>
<feature type="transmembrane region" description="Helical" evidence="6">
    <location>
        <begin position="63"/>
        <end position="82"/>
    </location>
</feature>
<keyword evidence="5 6" id="KW-0472">Membrane</keyword>
<dbReference type="Pfam" id="PF00892">
    <property type="entry name" value="EamA"/>
    <property type="match status" value="2"/>
</dbReference>
<gene>
    <name evidence="8" type="ORF">HCN83_16745</name>
</gene>
<protein>
    <submittedName>
        <fullName evidence="8">EamA family transporter</fullName>
    </submittedName>
</protein>
<comment type="caution">
    <text evidence="8">The sequence shown here is derived from an EMBL/GenBank/DDBJ whole genome shotgun (WGS) entry which is preliminary data.</text>
</comment>
<feature type="transmembrane region" description="Helical" evidence="6">
    <location>
        <begin position="202"/>
        <end position="227"/>
    </location>
</feature>
<dbReference type="PANTHER" id="PTHR32322:SF2">
    <property type="entry name" value="EAMA DOMAIN-CONTAINING PROTEIN"/>
    <property type="match status" value="1"/>
</dbReference>
<evidence type="ECO:0000256" key="4">
    <source>
        <dbReference type="ARBA" id="ARBA00022989"/>
    </source>
</evidence>
<dbReference type="Proteomes" id="UP000752012">
    <property type="component" value="Unassembled WGS sequence"/>
</dbReference>
<feature type="transmembrane region" description="Helical" evidence="6">
    <location>
        <begin position="264"/>
        <end position="286"/>
    </location>
</feature>